<dbReference type="InterPro" id="IPR001606">
    <property type="entry name" value="ARID_dom"/>
</dbReference>
<dbReference type="SMART" id="SM00501">
    <property type="entry name" value="BRIGHT"/>
    <property type="match status" value="1"/>
</dbReference>
<dbReference type="SMART" id="SM01014">
    <property type="entry name" value="ARID"/>
    <property type="match status" value="1"/>
</dbReference>
<dbReference type="Gene3D" id="1.10.150.60">
    <property type="entry name" value="ARID DNA-binding domain"/>
    <property type="match status" value="1"/>
</dbReference>
<proteinExistence type="predicted"/>
<evidence type="ECO:0000256" key="3">
    <source>
        <dbReference type="ARBA" id="ARBA00023242"/>
    </source>
</evidence>
<name>A0A1Y2FKI2_PROLT</name>
<dbReference type="SUPFAM" id="SSF46774">
    <property type="entry name" value="ARID-like"/>
    <property type="match status" value="1"/>
</dbReference>
<keyword evidence="2" id="KW-0804">Transcription</keyword>
<dbReference type="GO" id="GO:0016514">
    <property type="term" value="C:SWI/SNF complex"/>
    <property type="evidence" value="ECO:0007669"/>
    <property type="project" value="TreeGrafter"/>
</dbReference>
<feature type="compositionally biased region" description="Basic and acidic residues" evidence="4">
    <location>
        <begin position="14"/>
        <end position="23"/>
    </location>
</feature>
<evidence type="ECO:0000256" key="1">
    <source>
        <dbReference type="ARBA" id="ARBA00023015"/>
    </source>
</evidence>
<dbReference type="OrthoDB" id="1938591at2759"/>
<feature type="compositionally biased region" description="Low complexity" evidence="4">
    <location>
        <begin position="208"/>
        <end position="218"/>
    </location>
</feature>
<accession>A0A1Y2FKI2</accession>
<evidence type="ECO:0000256" key="4">
    <source>
        <dbReference type="SAM" id="MobiDB-lite"/>
    </source>
</evidence>
<dbReference type="InterPro" id="IPR036431">
    <property type="entry name" value="ARID_dom_sf"/>
</dbReference>
<dbReference type="STRING" id="56484.A0A1Y2FKI2"/>
<feature type="region of interest" description="Disordered" evidence="4">
    <location>
        <begin position="1"/>
        <end position="53"/>
    </location>
</feature>
<dbReference type="PANTHER" id="PTHR13964">
    <property type="entry name" value="RBP-RELATED"/>
    <property type="match status" value="1"/>
</dbReference>
<feature type="domain" description="ARID" evidence="5">
    <location>
        <begin position="70"/>
        <end position="158"/>
    </location>
</feature>
<dbReference type="Pfam" id="PF01388">
    <property type="entry name" value="ARID"/>
    <property type="match status" value="1"/>
</dbReference>
<dbReference type="EMBL" id="MCFI01000006">
    <property type="protein sequence ID" value="ORY84501.1"/>
    <property type="molecule type" value="Genomic_DNA"/>
</dbReference>
<keyword evidence="7" id="KW-1185">Reference proteome</keyword>
<dbReference type="PANTHER" id="PTHR13964:SF27">
    <property type="entry name" value="HAT-TRICK, ISOFORM D"/>
    <property type="match status" value="1"/>
</dbReference>
<feature type="compositionally biased region" description="Polar residues" evidence="4">
    <location>
        <begin position="1"/>
        <end position="10"/>
    </location>
</feature>
<dbReference type="PROSITE" id="PS51011">
    <property type="entry name" value="ARID"/>
    <property type="match status" value="1"/>
</dbReference>
<dbReference type="InterPro" id="IPR051232">
    <property type="entry name" value="ARID/SWI1_ChromRemod"/>
</dbReference>
<evidence type="ECO:0000256" key="2">
    <source>
        <dbReference type="ARBA" id="ARBA00023163"/>
    </source>
</evidence>
<dbReference type="RefSeq" id="XP_040726519.1">
    <property type="nucleotide sequence ID" value="XM_040869064.1"/>
</dbReference>
<dbReference type="CDD" id="cd16871">
    <property type="entry name" value="ARID_Swi1p-like"/>
    <property type="match status" value="1"/>
</dbReference>
<organism evidence="6 7">
    <name type="scientific">Protomyces lactucae-debilis</name>
    <dbReference type="NCBI Taxonomy" id="2754530"/>
    <lineage>
        <taxon>Eukaryota</taxon>
        <taxon>Fungi</taxon>
        <taxon>Dikarya</taxon>
        <taxon>Ascomycota</taxon>
        <taxon>Taphrinomycotina</taxon>
        <taxon>Taphrinomycetes</taxon>
        <taxon>Taphrinales</taxon>
        <taxon>Protomycetaceae</taxon>
        <taxon>Protomyces</taxon>
    </lineage>
</organism>
<dbReference type="GO" id="GO:0006357">
    <property type="term" value="P:regulation of transcription by RNA polymerase II"/>
    <property type="evidence" value="ECO:0007669"/>
    <property type="project" value="TreeGrafter"/>
</dbReference>
<evidence type="ECO:0000313" key="7">
    <source>
        <dbReference type="Proteomes" id="UP000193685"/>
    </source>
</evidence>
<gene>
    <name evidence="6" type="ORF">BCR37DRAFT_378536</name>
</gene>
<dbReference type="GO" id="GO:0000976">
    <property type="term" value="F:transcription cis-regulatory region binding"/>
    <property type="evidence" value="ECO:0007669"/>
    <property type="project" value="TreeGrafter"/>
</dbReference>
<protein>
    <recommendedName>
        <fullName evidence="5">ARID domain-containing protein</fullName>
    </recommendedName>
</protein>
<sequence length="722" mass="79020">MESNGPQQSVLGKRPRDDGEDAHLVWQSAHHLGTRPQEMGLSQSSSPVPRPQIGIQYPQQAVTGNAARKQNTPEFFMKSLYEFMRNRGTPIVQMPRIGDRPVNLVALYGHVMKAGGSHKINTNGTWPQIAATLHFRGSEDEVKRIYDANLATYEEAWTTARQKQHPKSQATESQVSAASEAFGNRGAQMAVDASQVSAAAPKQQVGQSSSAPSAARPSYVDHMVLPKQEVTETKGSIPERPEGLYIATDSSLDLEADVDLSKVVPFYASGQPAAMQGPKCRFRTAYQPKAVPMTTFASLELTLAANLGNDIDALRPYPSFQELGNVDIQAITRSLESALPAEVGNALDILAIIASDRRWGLPLGHCRDLLEALLECLSTSLESFSGVTQLSGPSGFLSDFQTYHDLLKYTQRISSQIRRSKERDAKYLHQHCAMERIMAVLTILRNLSFTEVNQDTMSSAADFAAILSGAISLLQHPFIDVERRLDLCKDAVTILANVGRGLSLPDAQVCRTYLHFLAFFGPDPINAAASSFESRQEPYLPSAIDALAKLLCRDAPNCQLIREELSSNLHSSTTPRDSLGYRLMCMALCPIPYNGTSPPLRALERHLPLVEHSLIVAEFMATYALAGGELAGILLNDFPDLVSGLWRLSHLSTGVITTKVQPADHPYALVGKKCAIVLRLMSEQVATGHQSRPFIRETQAVGTLLLSVDREMVENLVLTHAF</sequence>
<comment type="caution">
    <text evidence="6">The sequence shown here is derived from an EMBL/GenBank/DDBJ whole genome shotgun (WGS) entry which is preliminary data.</text>
</comment>
<evidence type="ECO:0000313" key="6">
    <source>
        <dbReference type="EMBL" id="ORY84501.1"/>
    </source>
</evidence>
<reference evidence="6 7" key="1">
    <citation type="submission" date="2016-07" db="EMBL/GenBank/DDBJ databases">
        <title>Pervasive Adenine N6-methylation of Active Genes in Fungi.</title>
        <authorList>
            <consortium name="DOE Joint Genome Institute"/>
            <person name="Mondo S.J."/>
            <person name="Dannebaum R.O."/>
            <person name="Kuo R.C."/>
            <person name="Labutti K."/>
            <person name="Haridas S."/>
            <person name="Kuo A."/>
            <person name="Salamov A."/>
            <person name="Ahrendt S.R."/>
            <person name="Lipzen A."/>
            <person name="Sullivan W."/>
            <person name="Andreopoulos W.B."/>
            <person name="Clum A."/>
            <person name="Lindquist E."/>
            <person name="Daum C."/>
            <person name="Ramamoorthy G.K."/>
            <person name="Gryganskyi A."/>
            <person name="Culley D."/>
            <person name="Magnuson J.K."/>
            <person name="James T.Y."/>
            <person name="O'Malley M.A."/>
            <person name="Stajich J.E."/>
            <person name="Spatafora J.W."/>
            <person name="Visel A."/>
            <person name="Grigoriev I.V."/>
        </authorList>
    </citation>
    <scope>NUCLEOTIDE SEQUENCE [LARGE SCALE GENOMIC DNA]</scope>
    <source>
        <strain evidence="6 7">12-1054</strain>
    </source>
</reference>
<keyword evidence="1" id="KW-0805">Transcription regulation</keyword>
<dbReference type="OMA" id="INLMMLY"/>
<dbReference type="GeneID" id="63785663"/>
<feature type="region of interest" description="Disordered" evidence="4">
    <location>
        <begin position="193"/>
        <end position="218"/>
    </location>
</feature>
<evidence type="ECO:0000259" key="5">
    <source>
        <dbReference type="PROSITE" id="PS51011"/>
    </source>
</evidence>
<dbReference type="Proteomes" id="UP000193685">
    <property type="component" value="Unassembled WGS sequence"/>
</dbReference>
<keyword evidence="3" id="KW-0539">Nucleus</keyword>
<dbReference type="AlphaFoldDB" id="A0A1Y2FKI2"/>